<feature type="domain" description="THD" evidence="18">
    <location>
        <begin position="317"/>
        <end position="452"/>
    </location>
</feature>
<keyword evidence="8" id="KW-0202">Cytokine</keyword>
<evidence type="ECO:0000256" key="7">
    <source>
        <dbReference type="ARBA" id="ARBA00022475"/>
    </source>
</evidence>
<reference evidence="20 21" key="2">
    <citation type="journal article" date="2021" name="J. Hered.">
        <title>Feather Gene Expression Elucidates the Developmental Basis of Plumage Iridescence in African Starlings.</title>
        <authorList>
            <person name="Rubenstein D.R."/>
            <person name="Corvelo A."/>
            <person name="MacManes M.D."/>
            <person name="Maia R."/>
            <person name="Narzisi G."/>
            <person name="Rousaki A."/>
            <person name="Vandenabeele P."/>
            <person name="Shawkey M.D."/>
            <person name="Solomon J."/>
        </authorList>
    </citation>
    <scope>NUCLEOTIDE SEQUENCE [LARGE SCALE GENOMIC DNA]</scope>
    <source>
        <strain evidence="20">SS15</strain>
    </source>
</reference>
<evidence type="ECO:0000313" key="21">
    <source>
        <dbReference type="Proteomes" id="UP000618051"/>
    </source>
</evidence>
<evidence type="ECO:0000256" key="14">
    <source>
        <dbReference type="ARBA" id="ARBA00023157"/>
    </source>
</evidence>
<evidence type="ECO:0000256" key="9">
    <source>
        <dbReference type="ARBA" id="ARBA00022525"/>
    </source>
</evidence>
<proteinExistence type="inferred from homology"/>
<comment type="function">
    <text evidence="1">Acts as a ligand for integrins, specifically ITGA5:ITGB1 and ITGAV:ITGB3; both integrins and the CD40 receptor are required for activation of CD40-CD40LG signaling, which have cell-type dependent effects, such as B-cell activation, NF-kappa-B signaling and anti-apoptotic signaling.</text>
</comment>
<dbReference type="CDD" id="cd00184">
    <property type="entry name" value="TNF"/>
    <property type="match status" value="1"/>
</dbReference>
<keyword evidence="12 17" id="KW-1133">Transmembrane helix</keyword>
<evidence type="ECO:0000256" key="1">
    <source>
        <dbReference type="ARBA" id="ARBA00002725"/>
    </source>
</evidence>
<keyword evidence="14" id="KW-1015">Disulfide bond</keyword>
<evidence type="ECO:0000256" key="8">
    <source>
        <dbReference type="ARBA" id="ARBA00022514"/>
    </source>
</evidence>
<dbReference type="InterPro" id="IPR008983">
    <property type="entry name" value="Tumour_necrosis_fac-like_dom"/>
</dbReference>
<evidence type="ECO:0000256" key="4">
    <source>
        <dbReference type="ARBA" id="ARBA00004613"/>
    </source>
</evidence>
<dbReference type="SUPFAM" id="SSF49842">
    <property type="entry name" value="TNF-like"/>
    <property type="match status" value="1"/>
</dbReference>
<dbReference type="Gene3D" id="2.60.120.40">
    <property type="match status" value="1"/>
</dbReference>
<dbReference type="OrthoDB" id="8667946at2759"/>
<organism evidence="19">
    <name type="scientific">Lamprotornis superbus</name>
    <dbReference type="NCBI Taxonomy" id="245042"/>
    <lineage>
        <taxon>Eukaryota</taxon>
        <taxon>Metazoa</taxon>
        <taxon>Chordata</taxon>
        <taxon>Craniata</taxon>
        <taxon>Vertebrata</taxon>
        <taxon>Euteleostomi</taxon>
        <taxon>Archelosauria</taxon>
        <taxon>Archosauria</taxon>
        <taxon>Dinosauria</taxon>
        <taxon>Saurischia</taxon>
        <taxon>Theropoda</taxon>
        <taxon>Coelurosauria</taxon>
        <taxon>Aves</taxon>
        <taxon>Neognathae</taxon>
        <taxon>Neoaves</taxon>
        <taxon>Telluraves</taxon>
        <taxon>Australaves</taxon>
        <taxon>Passeriformes</taxon>
        <taxon>Sturnidae</taxon>
        <taxon>Lamprotornis</taxon>
    </lineage>
</organism>
<dbReference type="InterPro" id="IPR003263">
    <property type="entry name" value="CD40L"/>
</dbReference>
<dbReference type="InterPro" id="IPR006052">
    <property type="entry name" value="TNF_dom"/>
</dbReference>
<evidence type="ECO:0000256" key="2">
    <source>
        <dbReference type="ARBA" id="ARBA00004241"/>
    </source>
</evidence>
<dbReference type="GO" id="GO:0005125">
    <property type="term" value="F:cytokine activity"/>
    <property type="evidence" value="ECO:0007669"/>
    <property type="project" value="UniProtKB-KW"/>
</dbReference>
<evidence type="ECO:0000259" key="18">
    <source>
        <dbReference type="PROSITE" id="PS50049"/>
    </source>
</evidence>
<dbReference type="PRINTS" id="PR01702">
    <property type="entry name" value="CD40LIGAND"/>
</dbReference>
<comment type="caution">
    <text evidence="19">The sequence shown here is derived from an EMBL/GenBank/DDBJ whole genome shotgun (WGS) entry which is preliminary data.</text>
</comment>
<evidence type="ECO:0000313" key="20">
    <source>
        <dbReference type="EMBL" id="KAI1234938.1"/>
    </source>
</evidence>
<dbReference type="PROSITE" id="PS00251">
    <property type="entry name" value="THD_1"/>
    <property type="match status" value="1"/>
</dbReference>
<gene>
    <name evidence="20" type="ORF">IHE44_0003326</name>
    <name evidence="19" type="ORF">IHE44_005921</name>
</gene>
<dbReference type="Proteomes" id="UP000618051">
    <property type="component" value="Unassembled WGS sequence"/>
</dbReference>
<dbReference type="Pfam" id="PF00229">
    <property type="entry name" value="TNF"/>
    <property type="match status" value="1"/>
</dbReference>
<dbReference type="GO" id="GO:0005615">
    <property type="term" value="C:extracellular space"/>
    <property type="evidence" value="ECO:0007669"/>
    <property type="project" value="UniProtKB-KW"/>
</dbReference>
<dbReference type="AlphaFoldDB" id="A0A835NWP2"/>
<evidence type="ECO:0000256" key="16">
    <source>
        <dbReference type="ARBA" id="ARBA00033257"/>
    </source>
</evidence>
<reference evidence="19" key="1">
    <citation type="submission" date="2020-10" db="EMBL/GenBank/DDBJ databases">
        <title>Feather gene expression reveals the developmental basis of iridescence in African starlings.</title>
        <authorList>
            <person name="Rubenstein D.R."/>
        </authorList>
    </citation>
    <scope>NUCLEOTIDE SEQUENCE</scope>
    <source>
        <strain evidence="19">SS15</strain>
        <tissue evidence="19">Liver</tissue>
    </source>
</reference>
<keyword evidence="9" id="KW-0964">Secreted</keyword>
<keyword evidence="21" id="KW-1185">Reference proteome</keyword>
<dbReference type="PROSITE" id="PS50049">
    <property type="entry name" value="THD_2"/>
    <property type="match status" value="1"/>
</dbReference>
<evidence type="ECO:0000256" key="3">
    <source>
        <dbReference type="ARBA" id="ARBA00004401"/>
    </source>
</evidence>
<dbReference type="EMBL" id="JADDUC020000014">
    <property type="protein sequence ID" value="KAI1234938.1"/>
    <property type="molecule type" value="Genomic_DNA"/>
</dbReference>
<dbReference type="GO" id="GO:0006955">
    <property type="term" value="P:immune response"/>
    <property type="evidence" value="ECO:0007669"/>
    <property type="project" value="InterPro"/>
</dbReference>
<evidence type="ECO:0000256" key="11">
    <source>
        <dbReference type="ARBA" id="ARBA00022968"/>
    </source>
</evidence>
<feature type="non-terminal residue" evidence="19">
    <location>
        <position position="452"/>
    </location>
</feature>
<keyword evidence="13 17" id="KW-0472">Membrane</keyword>
<evidence type="ECO:0000256" key="13">
    <source>
        <dbReference type="ARBA" id="ARBA00023136"/>
    </source>
</evidence>
<reference evidence="20" key="3">
    <citation type="submission" date="2022-01" db="EMBL/GenBank/DDBJ databases">
        <authorList>
            <person name="Rubenstein D.R."/>
        </authorList>
    </citation>
    <scope>NUCLEOTIDE SEQUENCE</scope>
    <source>
        <strain evidence="20">SS15</strain>
        <tissue evidence="20">Liver</tissue>
    </source>
</reference>
<dbReference type="InterPro" id="IPR021184">
    <property type="entry name" value="TNF_CS"/>
</dbReference>
<evidence type="ECO:0000256" key="12">
    <source>
        <dbReference type="ARBA" id="ARBA00022989"/>
    </source>
</evidence>
<comment type="subcellular location">
    <subcellularLocation>
        <location evidence="3">Cell membrane</location>
        <topology evidence="3">Single-pass type II membrane protein</topology>
    </subcellularLocation>
    <subcellularLocation>
        <location evidence="2">Cell surface</location>
    </subcellularLocation>
    <subcellularLocation>
        <location evidence="4">Secreted</location>
    </subcellularLocation>
</comment>
<keyword evidence="7" id="KW-1003">Cell membrane</keyword>
<evidence type="ECO:0000256" key="6">
    <source>
        <dbReference type="ARBA" id="ARBA00014276"/>
    </source>
</evidence>
<sequence length="452" mass="50357">NCKPKGPGPKLSNAEDTLFGDTIMYPQHCLDHFAAAGRTLLRRLESPGELSSKAALGWSGCVGSLQSTSGTQEEGLQQLVSPLEGKTGADLGAGSLFQRDEPYPSLQSCASPGKLKGYMSPKHQPGPQPRAILCPQLLLNCCPQRPWSHPTLVIRRRPSTKPKVPLSAEEHESCAYIRVTVSVQMATCHKTFIHRTHLEEPQQGAQRMNEPYGPEAPRPISSTSPGIMKMFMGFLTVFIVVQTIGTVLFCLYLHMKMDKMEEVLTLNEDYIFLKKVQKCQTAEGQKSTLLDCPEHHEHPHLTHKNETSVAAEKREPIAVHLAGQQSNKAGSVLEWKETMYGPTNSLISNKEGKLKVEEAGLYYIYSQVSFCTREPLAPFTIYIYLHIPKEEDRLLLKGQKTQSTVKSLCELQSIRVGGVFNLREGDMVFVNVTDSTKVKYRHGNTYFGIFKL</sequence>
<keyword evidence="11" id="KW-0735">Signal-anchor</keyword>
<evidence type="ECO:0000256" key="5">
    <source>
        <dbReference type="ARBA" id="ARBA00008670"/>
    </source>
</evidence>
<comment type="similarity">
    <text evidence="5">Belongs to the tumor necrosis factor family.</text>
</comment>
<protein>
    <recommendedName>
        <fullName evidence="6">CD40 ligand</fullName>
    </recommendedName>
    <alternativeName>
        <fullName evidence="16">Tumor necrosis factor ligand superfamily member 5</fullName>
    </alternativeName>
</protein>
<dbReference type="GO" id="GO:0005164">
    <property type="term" value="F:tumor necrosis factor receptor binding"/>
    <property type="evidence" value="ECO:0007669"/>
    <property type="project" value="InterPro"/>
</dbReference>
<evidence type="ECO:0000256" key="10">
    <source>
        <dbReference type="ARBA" id="ARBA00022692"/>
    </source>
</evidence>
<dbReference type="SMART" id="SM00207">
    <property type="entry name" value="TNF"/>
    <property type="match status" value="1"/>
</dbReference>
<keyword evidence="10 17" id="KW-0812">Transmembrane</keyword>
<name>A0A835NWP2_9PASS</name>
<dbReference type="GO" id="GO:0009986">
    <property type="term" value="C:cell surface"/>
    <property type="evidence" value="ECO:0007669"/>
    <property type="project" value="UniProtKB-SubCell"/>
</dbReference>
<evidence type="ECO:0000313" key="19">
    <source>
        <dbReference type="EMBL" id="KAG0125011.1"/>
    </source>
</evidence>
<dbReference type="GO" id="GO:0005886">
    <property type="term" value="C:plasma membrane"/>
    <property type="evidence" value="ECO:0007669"/>
    <property type="project" value="UniProtKB-SubCell"/>
</dbReference>
<keyword evidence="15" id="KW-0325">Glycoprotein</keyword>
<dbReference type="PANTHER" id="PTHR11471">
    <property type="entry name" value="TUMOR NECROSIS FACTOR FAMILY MEMBER"/>
    <property type="match status" value="1"/>
</dbReference>
<feature type="transmembrane region" description="Helical" evidence="17">
    <location>
        <begin position="230"/>
        <end position="253"/>
    </location>
</feature>
<dbReference type="PANTHER" id="PTHR11471:SF5">
    <property type="entry name" value="CD40 LIGAND"/>
    <property type="match status" value="1"/>
</dbReference>
<evidence type="ECO:0000256" key="17">
    <source>
        <dbReference type="SAM" id="Phobius"/>
    </source>
</evidence>
<dbReference type="GO" id="GO:0005174">
    <property type="term" value="F:CD40 receptor binding"/>
    <property type="evidence" value="ECO:0007669"/>
    <property type="project" value="TreeGrafter"/>
</dbReference>
<evidence type="ECO:0000256" key="15">
    <source>
        <dbReference type="ARBA" id="ARBA00023180"/>
    </source>
</evidence>
<dbReference type="EMBL" id="JADDUC010000023">
    <property type="protein sequence ID" value="KAG0125011.1"/>
    <property type="molecule type" value="Genomic_DNA"/>
</dbReference>
<accession>A0A835NWP2</accession>